<dbReference type="SUPFAM" id="SSF52980">
    <property type="entry name" value="Restriction endonuclease-like"/>
    <property type="match status" value="1"/>
</dbReference>
<reference evidence="1 2" key="1">
    <citation type="journal article" date="2012" name="BMC Genomics">
        <title>The genome sequence of Propionibacterium acidipropionici provides insights into its biotechnological and industrial potential.</title>
        <authorList>
            <person name="Parizzi L.P."/>
            <person name="Grassi M.C."/>
            <person name="Llerena L.A."/>
            <person name="Carazzolle M.F."/>
            <person name="Queiroz V.L."/>
            <person name="Lunardi I."/>
            <person name="Zeidler A.F."/>
            <person name="Teixeira P.J."/>
            <person name="Mieczkowski P."/>
            <person name="Rincones J."/>
            <person name="Pereira G.A."/>
        </authorList>
    </citation>
    <scope>NUCLEOTIDE SEQUENCE [LARGE SCALE GENOMIC DNA]</scope>
    <source>
        <strain evidence="2">ATCC 4875 / DSM 20272 / JCM 6432 / NBRC 12425 / NCIMB 8070</strain>
    </source>
</reference>
<dbReference type="Proteomes" id="UP000000214">
    <property type="component" value="Chromosome"/>
</dbReference>
<accession>K7RZL8</accession>
<protein>
    <recommendedName>
        <fullName evidence="3">DUF559 domain-containing protein</fullName>
    </recommendedName>
</protein>
<dbReference type="AlphaFoldDB" id="K7RZL8"/>
<dbReference type="KEGG" id="pbo:PACID_27160"/>
<dbReference type="eggNOG" id="COG2852">
    <property type="taxonomic scope" value="Bacteria"/>
</dbReference>
<dbReference type="InterPro" id="IPR011335">
    <property type="entry name" value="Restrct_endonuc-II-like"/>
</dbReference>
<evidence type="ECO:0000313" key="2">
    <source>
        <dbReference type="Proteomes" id="UP000000214"/>
    </source>
</evidence>
<evidence type="ECO:0008006" key="3">
    <source>
        <dbReference type="Google" id="ProtNLM"/>
    </source>
</evidence>
<dbReference type="EMBL" id="CP003493">
    <property type="protein sequence ID" value="AFV90483.1"/>
    <property type="molecule type" value="Genomic_DNA"/>
</dbReference>
<dbReference type="STRING" id="1171373.PACID_27160"/>
<dbReference type="PATRIC" id="fig|1171373.8.peg.2667"/>
<proteinExistence type="predicted"/>
<sequence>MSGRTTVPSGGRDNWGMELLSILHAQGVVSLPSAGPLSRQARRAVANGLAVRPLPGVVMDAALVDNPDAWIRAARCWRPDAVLTGRAALRAQCLPRISLDGVDLLVPHTLSDRPRVRGHRETLPDELVSTVRGGPTATAAAACLFLGERGDWDAVCLALRKRKVAPDQIEAARAMLPRRRDAQALDRVVRLTRGNPWSVAEIEMQELWRLTRVTGWRGNLETVVRSEDERHWISEKTYYLDGAFQEEMLDVEMNGREFHDTSESFESDAAKIRALTAIGWTVMPVTPTQMRQDPRGFLEDVVSRLHRRHRPVSLPRNITYRPDLPGIWELG</sequence>
<evidence type="ECO:0000313" key="1">
    <source>
        <dbReference type="EMBL" id="AFV90483.1"/>
    </source>
</evidence>
<dbReference type="HOGENOM" id="CLU_052626_7_0_11"/>
<gene>
    <name evidence="1" type="ordered locus">PACID_27160</name>
</gene>
<name>K7RZL8_ACIA4</name>
<organism evidence="1 2">
    <name type="scientific">Acidipropionibacterium acidipropionici (strain ATCC 4875 / DSM 20272 / JCM 6432 / NBRC 12425 / NCIMB 8070 / 4)</name>
    <name type="common">Propionibacterium acidipropionici</name>
    <dbReference type="NCBI Taxonomy" id="1171373"/>
    <lineage>
        <taxon>Bacteria</taxon>
        <taxon>Bacillati</taxon>
        <taxon>Actinomycetota</taxon>
        <taxon>Actinomycetes</taxon>
        <taxon>Propionibacteriales</taxon>
        <taxon>Propionibacteriaceae</taxon>
        <taxon>Acidipropionibacterium</taxon>
    </lineage>
</organism>